<dbReference type="OrthoDB" id="9810477at2"/>
<feature type="signal peptide" evidence="2">
    <location>
        <begin position="1"/>
        <end position="18"/>
    </location>
</feature>
<dbReference type="EMBL" id="FNNJ01000002">
    <property type="protein sequence ID" value="SDW96512.1"/>
    <property type="molecule type" value="Genomic_DNA"/>
</dbReference>
<name>A0A1H2XU81_9FLAO</name>
<dbReference type="Gene3D" id="2.70.70.10">
    <property type="entry name" value="Glucose Permease (Domain IIA)"/>
    <property type="match status" value="1"/>
</dbReference>
<feature type="domain" description="M23ase beta-sheet core" evidence="3">
    <location>
        <begin position="55"/>
        <end position="123"/>
    </location>
</feature>
<dbReference type="InterPro" id="IPR016047">
    <property type="entry name" value="M23ase_b-sheet_dom"/>
</dbReference>
<evidence type="ECO:0000259" key="3">
    <source>
        <dbReference type="Pfam" id="PF01551"/>
    </source>
</evidence>
<accession>A0A1H2XU81</accession>
<dbReference type="InterPro" id="IPR050570">
    <property type="entry name" value="Cell_wall_metabolism_enzyme"/>
</dbReference>
<protein>
    <submittedName>
        <fullName evidence="4">Peptidase family M23</fullName>
    </submittedName>
</protein>
<reference evidence="4 5" key="1">
    <citation type="submission" date="2016-10" db="EMBL/GenBank/DDBJ databases">
        <authorList>
            <person name="de Groot N.N."/>
        </authorList>
    </citation>
    <scope>NUCLEOTIDE SEQUENCE [LARGE SCALE GENOMIC DNA]</scope>
    <source>
        <strain evidence="4 5">DSM 24956</strain>
    </source>
</reference>
<keyword evidence="5" id="KW-1185">Reference proteome</keyword>
<keyword evidence="1 2" id="KW-0732">Signal</keyword>
<evidence type="ECO:0000256" key="1">
    <source>
        <dbReference type="ARBA" id="ARBA00022729"/>
    </source>
</evidence>
<dbReference type="PANTHER" id="PTHR21666">
    <property type="entry name" value="PEPTIDASE-RELATED"/>
    <property type="match status" value="1"/>
</dbReference>
<dbReference type="STRING" id="762486.SAMN05444411_102562"/>
<gene>
    <name evidence="4" type="ORF">SAMN05444411_102562</name>
</gene>
<organism evidence="4 5">
    <name type="scientific">Lutibacter oricola</name>
    <dbReference type="NCBI Taxonomy" id="762486"/>
    <lineage>
        <taxon>Bacteria</taxon>
        <taxon>Pseudomonadati</taxon>
        <taxon>Bacteroidota</taxon>
        <taxon>Flavobacteriia</taxon>
        <taxon>Flavobacteriales</taxon>
        <taxon>Flavobacteriaceae</taxon>
        <taxon>Lutibacter</taxon>
    </lineage>
</organism>
<dbReference type="SUPFAM" id="SSF51261">
    <property type="entry name" value="Duplicated hybrid motif"/>
    <property type="match status" value="1"/>
</dbReference>
<dbReference type="RefSeq" id="WP_090121823.1">
    <property type="nucleotide sequence ID" value="NZ_FNNJ01000002.1"/>
</dbReference>
<dbReference type="AlphaFoldDB" id="A0A1H2XU81"/>
<dbReference type="CDD" id="cd12797">
    <property type="entry name" value="M23_peptidase"/>
    <property type="match status" value="1"/>
</dbReference>
<evidence type="ECO:0000313" key="4">
    <source>
        <dbReference type="EMBL" id="SDW96512.1"/>
    </source>
</evidence>
<dbReference type="PANTHER" id="PTHR21666:SF289">
    <property type="entry name" value="L-ALA--D-GLU ENDOPEPTIDASE"/>
    <property type="match status" value="1"/>
</dbReference>
<evidence type="ECO:0000256" key="2">
    <source>
        <dbReference type="SAM" id="SignalP"/>
    </source>
</evidence>
<evidence type="ECO:0000313" key="5">
    <source>
        <dbReference type="Proteomes" id="UP000199595"/>
    </source>
</evidence>
<proteinExistence type="predicted"/>
<dbReference type="GO" id="GO:0004222">
    <property type="term" value="F:metalloendopeptidase activity"/>
    <property type="evidence" value="ECO:0007669"/>
    <property type="project" value="TreeGrafter"/>
</dbReference>
<feature type="chain" id="PRO_5011490408" evidence="2">
    <location>
        <begin position="19"/>
        <end position="571"/>
    </location>
</feature>
<sequence>MRKIAFIILLFTTFMVFPQGNTSKSNTYPQNYFRSPLDIPLVLSGTFGELRPNHFHAGLDLKTQQREGLNIYASAPGYVSRIKISLWGYGKAIYITHPNGYTSVYAHIKKFSDRIEKYIKKQQYKKESFEIQLFPAATTLPISANELIAYSGSTGGFVGPHLHFEIRNSRTEKPINPMYFGITVKDSKKPKINTLIGYPSSKNSHINKIGYKNQIALVQAKNGDLVARKITAFGKIGFGINSYDQLDGAYNKNGLYSLELFVNGQKKHEFRAESFAFSEGKYINLLIDYERYANLNQRIQKCFIEPANNLSMYKSKSSSKGYITIKDSLTYNVEIVAKDFKGNSQKIRIPILGKKEAKVISKKEKITPYKINYNEFKRVSKNGISAAFPKGTFYNNFYLDFSVKDTIATVHTPTLPLKRSYTLTFDVSKYSEQDKKQLYIAHYNNKGLTSYKKTVKQPKFFYTTTKDLGKFTLLKDTKKPIIKLYNFKNEQWLTNAKTLKLKISDLHSGINTYRGEIDGKWILMEYNVKSGTLTYDLSDKSFTTAKHNLKVTVTDNVGNKSTLNATFFRKK</sequence>
<dbReference type="InterPro" id="IPR011055">
    <property type="entry name" value="Dup_hybrid_motif"/>
</dbReference>
<dbReference type="Proteomes" id="UP000199595">
    <property type="component" value="Unassembled WGS sequence"/>
</dbReference>
<dbReference type="Pfam" id="PF01551">
    <property type="entry name" value="Peptidase_M23"/>
    <property type="match status" value="1"/>
</dbReference>